<dbReference type="GeneID" id="64600803"/>
<feature type="region of interest" description="Disordered" evidence="1">
    <location>
        <begin position="51"/>
        <end position="73"/>
    </location>
</feature>
<dbReference type="RefSeq" id="XP_041157382.1">
    <property type="nucleotide sequence ID" value="XM_041307039.1"/>
</dbReference>
<sequence length="1032" mass="116990">MTANCPNCLKEFQSAWAVSRHLSQPLTSCLRWIDQLEDAAQILRDSQLADQHATLGPSESSSNPRHSRTPSPFQVQVDSEEMVYVQDMNDSGYFYGDEGGVVGLESDLPGSVEEPLGSQASEKPYVERFRNAAKVYRRGQTFWDRFNMDPYSAYRKDNLYYPFASRQDWELGSFLLCSSLSMAAIDEFLELELIKALSLSFRTAKELRGRAELLPPVPKWQYRIVSTTHPTKQPLYFYWRDPLDCIKSLFSHPLFAKEIDVTPQRVYHTVERTSRIYNEWLTGDTAWSMQSQLPDGATLLGVILSSDKTNITNMTGGRVAHPLLISLANIKMATRNKASSHAFLLTALLPIAEFLHPVKRMQSVLEARLVHQCLDIVLELLKQAARIGRMMSDPLGNLRYCFTPLASYIVDTPEACMLACVRGKTSPITMAMYENFGDAFQHSPRTAKMTLDQLLSISCDPLDVEGYFDACAPFRLSGVAQPFWRDWSLADPHVFFTPEPLHHWHREFYDHNVKWCLAAVGEQELDFRFSVLQPLTTFRHFKDGISKLKQVTGRAQRDMQRYIVALIADAAPRSVVIAVRALMDFRYISQATTIDEAHCQKILGALKEFHEHKQEIIACGARRGAKSKQVLDNWHIPKLELMQSVEPSIRQVGSLLQWSADTTEHAHITLIKDPADSSNNINYDAQICWFLDRREKCRNFQIATSIIAHTQSQSQASTSRTTDASSEHHDESHDEDPHADKSNLQTGLDDLWGPKRVVTDFFKKAEQLSSDIEVARPLRTFVVGAAAIHLNFDFSIRRIPVDVVAEKFSLPDLRGALADYIQREGMAQNVHSLRGQRRALPDAPLPFNDLMVWFKVRVQQASYHSPSITPPALTVNAHPPSATWKYGRYDAAIFTVDDTGREQWPTSGLKGHDVVEVHLIMQPLPPRGKPGSAPWATRFLTYVQRLDVMPQRHGSLLECTTQMHVLKRAMRSAGTPFGDILPLDQLRSFAQIIPRFGRVADSRLTAQNSAHFAQTFFLNKYIDKDFYYAISN</sequence>
<name>A0A9P7DEN8_9AGAM</name>
<dbReference type="OrthoDB" id="3232986at2759"/>
<dbReference type="InterPro" id="IPR049233">
    <property type="entry name" value="DUF6830"/>
</dbReference>
<evidence type="ECO:0000259" key="2">
    <source>
        <dbReference type="Pfam" id="PF20722"/>
    </source>
</evidence>
<comment type="caution">
    <text evidence="3">The sequence shown here is derived from an EMBL/GenBank/DDBJ whole genome shotgun (WGS) entry which is preliminary data.</text>
</comment>
<evidence type="ECO:0000313" key="3">
    <source>
        <dbReference type="EMBL" id="KAG1790414.1"/>
    </source>
</evidence>
<feature type="compositionally biased region" description="Polar residues" evidence="1">
    <location>
        <begin position="57"/>
        <end position="73"/>
    </location>
</feature>
<dbReference type="Proteomes" id="UP000719766">
    <property type="component" value="Unassembled WGS sequence"/>
</dbReference>
<reference evidence="3" key="1">
    <citation type="journal article" date="2020" name="New Phytol.">
        <title>Comparative genomics reveals dynamic genome evolution in host specialist ectomycorrhizal fungi.</title>
        <authorList>
            <person name="Lofgren L.A."/>
            <person name="Nguyen N.H."/>
            <person name="Vilgalys R."/>
            <person name="Ruytinx J."/>
            <person name="Liao H.L."/>
            <person name="Branco S."/>
            <person name="Kuo A."/>
            <person name="LaButti K."/>
            <person name="Lipzen A."/>
            <person name="Andreopoulos W."/>
            <person name="Pangilinan J."/>
            <person name="Riley R."/>
            <person name="Hundley H."/>
            <person name="Na H."/>
            <person name="Barry K."/>
            <person name="Grigoriev I.V."/>
            <person name="Stajich J.E."/>
            <person name="Kennedy P.G."/>
        </authorList>
    </citation>
    <scope>NUCLEOTIDE SEQUENCE</scope>
    <source>
        <strain evidence="3">S12</strain>
    </source>
</reference>
<keyword evidence="4" id="KW-1185">Reference proteome</keyword>
<feature type="compositionally biased region" description="Basic and acidic residues" evidence="1">
    <location>
        <begin position="725"/>
        <end position="741"/>
    </location>
</feature>
<dbReference type="Pfam" id="PF20722">
    <property type="entry name" value="DUF6830"/>
    <property type="match status" value="1"/>
</dbReference>
<evidence type="ECO:0000256" key="1">
    <source>
        <dbReference type="SAM" id="MobiDB-lite"/>
    </source>
</evidence>
<accession>A0A9P7DEN8</accession>
<feature type="domain" description="DUF6830" evidence="2">
    <location>
        <begin position="760"/>
        <end position="916"/>
    </location>
</feature>
<dbReference type="InterPro" id="IPR041078">
    <property type="entry name" value="Plavaka"/>
</dbReference>
<feature type="region of interest" description="Disordered" evidence="1">
    <location>
        <begin position="711"/>
        <end position="747"/>
    </location>
</feature>
<gene>
    <name evidence="3" type="ORF">HD556DRAFT_1446143</name>
</gene>
<proteinExistence type="predicted"/>
<protein>
    <recommendedName>
        <fullName evidence="2">DUF6830 domain-containing protein</fullName>
    </recommendedName>
</protein>
<feature type="compositionally biased region" description="Low complexity" evidence="1">
    <location>
        <begin position="711"/>
        <end position="724"/>
    </location>
</feature>
<dbReference type="Pfam" id="PF18759">
    <property type="entry name" value="Plavaka"/>
    <property type="match status" value="1"/>
</dbReference>
<dbReference type="EMBL" id="JABBWE010000050">
    <property type="protein sequence ID" value="KAG1790414.1"/>
    <property type="molecule type" value="Genomic_DNA"/>
</dbReference>
<evidence type="ECO:0000313" key="4">
    <source>
        <dbReference type="Proteomes" id="UP000719766"/>
    </source>
</evidence>
<dbReference type="AlphaFoldDB" id="A0A9P7DEN8"/>
<organism evidence="3 4">
    <name type="scientific">Suillus plorans</name>
    <dbReference type="NCBI Taxonomy" id="116603"/>
    <lineage>
        <taxon>Eukaryota</taxon>
        <taxon>Fungi</taxon>
        <taxon>Dikarya</taxon>
        <taxon>Basidiomycota</taxon>
        <taxon>Agaricomycotina</taxon>
        <taxon>Agaricomycetes</taxon>
        <taxon>Agaricomycetidae</taxon>
        <taxon>Boletales</taxon>
        <taxon>Suillineae</taxon>
        <taxon>Suillaceae</taxon>
        <taxon>Suillus</taxon>
    </lineage>
</organism>